<dbReference type="InterPro" id="IPR003316">
    <property type="entry name" value="E2F_WHTH_DNA-bd_dom"/>
</dbReference>
<dbReference type="Gene3D" id="1.10.10.10">
    <property type="entry name" value="Winged helix-like DNA-binding domain superfamily/Winged helix DNA-binding domain"/>
    <property type="match status" value="2"/>
</dbReference>
<dbReference type="STRING" id="5888.A0CW57"/>
<organism evidence="9 10">
    <name type="scientific">Paramecium tetraurelia</name>
    <dbReference type="NCBI Taxonomy" id="5888"/>
    <lineage>
        <taxon>Eukaryota</taxon>
        <taxon>Sar</taxon>
        <taxon>Alveolata</taxon>
        <taxon>Ciliophora</taxon>
        <taxon>Intramacronucleata</taxon>
        <taxon>Oligohymenophorea</taxon>
        <taxon>Peniculida</taxon>
        <taxon>Parameciidae</taxon>
        <taxon>Paramecium</taxon>
    </lineage>
</organism>
<keyword evidence="10" id="KW-1185">Reference proteome</keyword>
<evidence type="ECO:0000256" key="2">
    <source>
        <dbReference type="ARBA" id="ARBA00023015"/>
    </source>
</evidence>
<feature type="coiled-coil region" evidence="6">
    <location>
        <begin position="502"/>
        <end position="536"/>
    </location>
</feature>
<dbReference type="GO" id="GO:0090575">
    <property type="term" value="C:RNA polymerase II transcription regulator complex"/>
    <property type="evidence" value="ECO:0000318"/>
    <property type="project" value="GO_Central"/>
</dbReference>
<keyword evidence="6" id="KW-0175">Coiled coil</keyword>
<evidence type="ECO:0000259" key="8">
    <source>
        <dbReference type="SMART" id="SM01372"/>
    </source>
</evidence>
<dbReference type="InterPro" id="IPR036388">
    <property type="entry name" value="WH-like_DNA-bd_sf"/>
</dbReference>
<evidence type="ECO:0000256" key="3">
    <source>
        <dbReference type="ARBA" id="ARBA00023125"/>
    </source>
</evidence>
<feature type="region of interest" description="Disordered" evidence="7">
    <location>
        <begin position="1102"/>
        <end position="1122"/>
    </location>
</feature>
<dbReference type="HOGENOM" id="CLU_278803_0_0_1"/>
<dbReference type="InterPro" id="IPR036390">
    <property type="entry name" value="WH_DNA-bd_sf"/>
</dbReference>
<dbReference type="GO" id="GO:0000978">
    <property type="term" value="F:RNA polymerase II cis-regulatory region sequence-specific DNA binding"/>
    <property type="evidence" value="ECO:0000318"/>
    <property type="project" value="GO_Central"/>
</dbReference>
<dbReference type="Pfam" id="PF02319">
    <property type="entry name" value="WHD_E2F_TDP"/>
    <property type="match status" value="2"/>
</dbReference>
<dbReference type="eggNOG" id="KOG2578">
    <property type="taxonomic scope" value="Eukaryota"/>
</dbReference>
<dbReference type="PANTHER" id="PTHR12081:SF7">
    <property type="entry name" value="TRANSCRIPTION FACTOR EFL-3"/>
    <property type="match status" value="1"/>
</dbReference>
<evidence type="ECO:0000313" key="9">
    <source>
        <dbReference type="EMBL" id="CAK75024.1"/>
    </source>
</evidence>
<dbReference type="GeneID" id="5028206"/>
<evidence type="ECO:0000256" key="4">
    <source>
        <dbReference type="ARBA" id="ARBA00023163"/>
    </source>
</evidence>
<keyword evidence="3 5" id="KW-0238">DNA-binding</keyword>
<dbReference type="OMA" id="QYILCAT"/>
<dbReference type="PANTHER" id="PTHR12081">
    <property type="entry name" value="TRANSCRIPTION FACTOR E2F"/>
    <property type="match status" value="1"/>
</dbReference>
<evidence type="ECO:0000256" key="7">
    <source>
        <dbReference type="SAM" id="MobiDB-lite"/>
    </source>
</evidence>
<evidence type="ECO:0000256" key="6">
    <source>
        <dbReference type="SAM" id="Coils"/>
    </source>
</evidence>
<dbReference type="InParanoid" id="A0CW57"/>
<accession>A0CW57</accession>
<dbReference type="Proteomes" id="UP000000600">
    <property type="component" value="Unassembled WGS sequence"/>
</dbReference>
<dbReference type="EMBL" id="CT868207">
    <property type="protein sequence ID" value="CAK75024.1"/>
    <property type="molecule type" value="Genomic_DNA"/>
</dbReference>
<keyword evidence="5" id="KW-0539">Nucleus</keyword>
<evidence type="ECO:0000256" key="1">
    <source>
        <dbReference type="ARBA" id="ARBA00010940"/>
    </source>
</evidence>
<evidence type="ECO:0000256" key="5">
    <source>
        <dbReference type="RuleBase" id="RU003796"/>
    </source>
</evidence>
<dbReference type="GO" id="GO:0006357">
    <property type="term" value="P:regulation of transcription by RNA polymerase II"/>
    <property type="evidence" value="ECO:0000318"/>
    <property type="project" value="GO_Central"/>
</dbReference>
<dbReference type="SUPFAM" id="SSF46785">
    <property type="entry name" value="Winged helix' DNA-binding domain"/>
    <property type="match status" value="2"/>
</dbReference>
<keyword evidence="2 5" id="KW-0805">Transcription regulation</keyword>
<dbReference type="AlphaFoldDB" id="A0CW57"/>
<gene>
    <name evidence="9" type="ORF">GSPATT00001226001</name>
</gene>
<dbReference type="GO" id="GO:0000981">
    <property type="term" value="F:DNA-binding transcription factor activity, RNA polymerase II-specific"/>
    <property type="evidence" value="ECO:0000318"/>
    <property type="project" value="GO_Central"/>
</dbReference>
<comment type="similarity">
    <text evidence="1 5">Belongs to the E2F/DP family.</text>
</comment>
<proteinExistence type="inferred from homology"/>
<feature type="compositionally biased region" description="Polar residues" evidence="7">
    <location>
        <begin position="1111"/>
        <end position="1121"/>
    </location>
</feature>
<keyword evidence="4 5" id="KW-0804">Transcription</keyword>
<feature type="domain" description="E2F/DP family winged-helix DNA-binding" evidence="8">
    <location>
        <begin position="916"/>
        <end position="994"/>
    </location>
</feature>
<protein>
    <recommendedName>
        <fullName evidence="8">E2F/DP family winged-helix DNA-binding domain-containing protein</fullName>
    </recommendedName>
</protein>
<sequence length="1133" mass="133895">MDNQEQVLIVNYTQLQSVQSQFESINEQLAKLIPKKKYKQIYALLSKFFDRYDHSSQIHLNDKIHFQNILLKALNKIYQKCMLKDMSRKNIIDIKIWKQKIAKYLEIYPVLISKLTSNFDMIQIETKHSLRDQIRNSMLKDKLQQQIHITNNNAKLKLNQIVTNFSLEQEYDSYLQNIMVSFRLLSYQDIKPQEKGRYAKLSFDISKILLQGKGKRASKLSQYILCATNLLIKSFENNNDMAQEILEEVNSSITINYLTYLVQQLEANNDFKRKLKCKWKFMKLLKPLTWFWMQSIYYYQSIFKFEKCQAIMTLLKWLSFYYLLQNDELANYIQNVSSLTYSKYKELIIFNSVIEAVCLDDDVGMPRLKKLMRDNQEQNQEKQQYKQSVNYYYNVNDKNTSFQPEFYYCTPQIKALAQQKKNTDAPFIDIPVENLSSMDTRQSSKTLKCPKRLNTSFNLNVQKSFRGSISQFSTSFSEKKNQSMCANSQQVQQIQQNTVPMLDKMIKKLIEEKIVLDNIEDKKSQSQQLLSKEKLQQKENDFYKKLLKYKTQFSKFVSPVKMKSNQEVITKQDLQMRVIDRQTLVDSKNSQTITFQTKQNDQDTSLLSFEKPGASLGPLQKLKKIIFKHPEVFSLQKLRNKLKSSKKWYNKANATRISNTRRSIMSQKSKDHITTDLNQLRDRSQTQLRKKLSETQFQLEAVEKEMRSYSVKIKYSRQNADQPLQLDNKYQILNEQKINLIYFIDIFPNFLEFEFEYNNQRKNIFQKMEEDQNLVSLSLLNDEQDQKLLEKISSKSKKIFKIVYPNKYLQCLVFFSKQLIKYKIYNRKEKSLEELSKKFVRCLIDYDEKIICLDQITEELGVERRRIYDIINILESLQVVKRKCKNQYSWSGFKTIYSTIEQYANKQVHFDITSHKREKSLEVLSAGFIKLFMQQKSIWTLEEAAKYLGNEVDQNKLKTKVRRLYDIANVLKSIGLIKKTHLVSSKKPAFQWVGKEGLKVFQYNLKQHELKNQAQESKENIVNVPTPQVQTVSKPDSFNSYNSYVGKCIDLLIQQQLNDRKQQTEQKIKEQNQNQVTVITPKLRKTYTIIPLRVTTPKKALQITPKKNHSNSHTPNNNKTVVGSLIGKFNQNI</sequence>
<dbReference type="InterPro" id="IPR015633">
    <property type="entry name" value="E2F"/>
</dbReference>
<reference evidence="9 10" key="1">
    <citation type="journal article" date="2006" name="Nature">
        <title>Global trends of whole-genome duplications revealed by the ciliate Paramecium tetraurelia.</title>
        <authorList>
            <consortium name="Genoscope"/>
            <person name="Aury J.-M."/>
            <person name="Jaillon O."/>
            <person name="Duret L."/>
            <person name="Noel B."/>
            <person name="Jubin C."/>
            <person name="Porcel B.M."/>
            <person name="Segurens B."/>
            <person name="Daubin V."/>
            <person name="Anthouard V."/>
            <person name="Aiach N."/>
            <person name="Arnaiz O."/>
            <person name="Billaut A."/>
            <person name="Beisson J."/>
            <person name="Blanc I."/>
            <person name="Bouhouche K."/>
            <person name="Camara F."/>
            <person name="Duharcourt S."/>
            <person name="Guigo R."/>
            <person name="Gogendeau D."/>
            <person name="Katinka M."/>
            <person name="Keller A.-M."/>
            <person name="Kissmehl R."/>
            <person name="Klotz C."/>
            <person name="Koll F."/>
            <person name="Le Moue A."/>
            <person name="Lepere C."/>
            <person name="Malinsky S."/>
            <person name="Nowacki M."/>
            <person name="Nowak J.K."/>
            <person name="Plattner H."/>
            <person name="Poulain J."/>
            <person name="Ruiz F."/>
            <person name="Serrano V."/>
            <person name="Zagulski M."/>
            <person name="Dessen P."/>
            <person name="Betermier M."/>
            <person name="Weissenbach J."/>
            <person name="Scarpelli C."/>
            <person name="Schachter V."/>
            <person name="Sperling L."/>
            <person name="Meyer E."/>
            <person name="Cohen J."/>
            <person name="Wincker P."/>
        </authorList>
    </citation>
    <scope>NUCLEOTIDE SEQUENCE [LARGE SCALE GENOMIC DNA]</scope>
    <source>
        <strain evidence="9 10">Stock d4-2</strain>
    </source>
</reference>
<name>A0CW57_PARTE</name>
<dbReference type="SMART" id="SM01372">
    <property type="entry name" value="E2F_TDP"/>
    <property type="match status" value="2"/>
</dbReference>
<evidence type="ECO:0000313" key="10">
    <source>
        <dbReference type="Proteomes" id="UP000000600"/>
    </source>
</evidence>
<comment type="subcellular location">
    <subcellularLocation>
        <location evidence="5">Nucleus</location>
    </subcellularLocation>
</comment>
<feature type="domain" description="E2F/DP family winged-helix DNA-binding" evidence="8">
    <location>
        <begin position="827"/>
        <end position="892"/>
    </location>
</feature>
<dbReference type="RefSeq" id="XP_001442421.1">
    <property type="nucleotide sequence ID" value="XM_001442384.1"/>
</dbReference>
<dbReference type="OrthoDB" id="300575at2759"/>
<dbReference type="KEGG" id="ptm:GSPATT00001226001"/>